<gene>
    <name evidence="2" type="ORF">C7M84_002306</name>
</gene>
<proteinExistence type="predicted"/>
<dbReference type="GO" id="GO:0005096">
    <property type="term" value="F:GTPase activator activity"/>
    <property type="evidence" value="ECO:0007669"/>
    <property type="project" value="TreeGrafter"/>
</dbReference>
<dbReference type="GO" id="GO:0005773">
    <property type="term" value="C:vacuole"/>
    <property type="evidence" value="ECO:0007669"/>
    <property type="project" value="UniProtKB-ARBA"/>
</dbReference>
<reference evidence="2 3" key="1">
    <citation type="submission" date="2018-04" db="EMBL/GenBank/DDBJ databases">
        <authorList>
            <person name="Zhang X."/>
            <person name="Yuan J."/>
            <person name="Li F."/>
            <person name="Xiang J."/>
        </authorList>
    </citation>
    <scope>NUCLEOTIDE SEQUENCE [LARGE SCALE GENOMIC DNA]</scope>
    <source>
        <tissue evidence="2">Muscle</tissue>
    </source>
</reference>
<dbReference type="GO" id="GO:0031267">
    <property type="term" value="F:small GTPase binding"/>
    <property type="evidence" value="ECO:0007669"/>
    <property type="project" value="TreeGrafter"/>
</dbReference>
<dbReference type="Proteomes" id="UP000283509">
    <property type="component" value="Unassembled WGS sequence"/>
</dbReference>
<evidence type="ECO:0000313" key="3">
    <source>
        <dbReference type="Proteomes" id="UP000283509"/>
    </source>
</evidence>
<dbReference type="InterPro" id="IPR050302">
    <property type="entry name" value="Rab_GAP_TBC_domain"/>
</dbReference>
<evidence type="ECO:0000313" key="2">
    <source>
        <dbReference type="EMBL" id="ROT78966.1"/>
    </source>
</evidence>
<dbReference type="AlphaFoldDB" id="A0A3R7P961"/>
<dbReference type="OrthoDB" id="294251at2759"/>
<dbReference type="PANTHER" id="PTHR47219:SF15">
    <property type="entry name" value="TBC1 DOMAIN FAMILY MEMBER 12 ISOFORM X1"/>
    <property type="match status" value="1"/>
</dbReference>
<dbReference type="EMBL" id="QCYY01001308">
    <property type="protein sequence ID" value="ROT78966.1"/>
    <property type="molecule type" value="Genomic_DNA"/>
</dbReference>
<dbReference type="Gene3D" id="1.10.10.750">
    <property type="entry name" value="Ypt/Rab-GAP domain of gyp1p, domain 1"/>
    <property type="match status" value="1"/>
</dbReference>
<dbReference type="Gene3D" id="1.10.8.270">
    <property type="entry name" value="putative rabgap domain of human tbc1 domain family member 14 like domains"/>
    <property type="match status" value="1"/>
</dbReference>
<dbReference type="SMART" id="SM00164">
    <property type="entry name" value="TBC"/>
    <property type="match status" value="1"/>
</dbReference>
<comment type="caution">
    <text evidence="2">The sequence shown here is derived from an EMBL/GenBank/DDBJ whole genome shotgun (WGS) entry which is preliminary data.</text>
</comment>
<dbReference type="FunFam" id="1.10.8.270:FF:000008">
    <property type="entry name" value="Putative TBC1 domain family member 14"/>
    <property type="match status" value="1"/>
</dbReference>
<sequence length="299" mass="33705">HIHKKCRELWWQGLPSCVRGKVWKLAIGNDLNITPQLYTIMVQRSVEKLVSLSECGSMASQEDMTSDCGDQEATIDLIRLDVSRTFPNLCIFQKGGPYHDPLHNILGAYACYRPDVGYVQGMSFLAATLLLNMDETDAFIAFSNLLNRPAHMAFFRVDQPVMCAYYNAFEELLAINLPHLAEHLRNIEVTPDLYILDWLLTVFSRPLPIDAAVRIWDVYLRDGEEFLLRAAIGILKLYETVLTNQECTATAAQFLTRLPEDLGADALFRAIASVRTSAHKRTFTQILQAHMDAAASHSV</sequence>
<dbReference type="Gene3D" id="1.10.472.80">
    <property type="entry name" value="Ypt/Rab-GAP domain of gyp1p, domain 3"/>
    <property type="match status" value="1"/>
</dbReference>
<dbReference type="SUPFAM" id="SSF47923">
    <property type="entry name" value="Ypt/Rab-GAP domain of gyp1p"/>
    <property type="match status" value="2"/>
</dbReference>
<feature type="non-terminal residue" evidence="2">
    <location>
        <position position="1"/>
    </location>
</feature>
<keyword evidence="3" id="KW-1185">Reference proteome</keyword>
<reference evidence="2 3" key="2">
    <citation type="submission" date="2019-01" db="EMBL/GenBank/DDBJ databases">
        <title>The decoding of complex shrimp genome reveals the adaptation for benthos swimmer, frequently molting mechanism and breeding impact on genome.</title>
        <authorList>
            <person name="Sun Y."/>
            <person name="Gao Y."/>
            <person name="Yu Y."/>
        </authorList>
    </citation>
    <scope>NUCLEOTIDE SEQUENCE [LARGE SCALE GENOMIC DNA]</scope>
    <source>
        <tissue evidence="2">Muscle</tissue>
    </source>
</reference>
<accession>A0A3R7P961</accession>
<dbReference type="FunFam" id="1.10.472.80:FF:000006">
    <property type="entry name" value="TBC1 domain family member 14"/>
    <property type="match status" value="1"/>
</dbReference>
<dbReference type="PROSITE" id="PS50086">
    <property type="entry name" value="TBC_RABGAP"/>
    <property type="match status" value="1"/>
</dbReference>
<name>A0A3R7P961_PENVA</name>
<dbReference type="GO" id="GO:0016192">
    <property type="term" value="P:vesicle-mediated transport"/>
    <property type="evidence" value="ECO:0007669"/>
    <property type="project" value="UniProtKB-ARBA"/>
</dbReference>
<dbReference type="STRING" id="6689.A0A3R7P961"/>
<organism evidence="2 3">
    <name type="scientific">Penaeus vannamei</name>
    <name type="common">Whiteleg shrimp</name>
    <name type="synonym">Litopenaeus vannamei</name>
    <dbReference type="NCBI Taxonomy" id="6689"/>
    <lineage>
        <taxon>Eukaryota</taxon>
        <taxon>Metazoa</taxon>
        <taxon>Ecdysozoa</taxon>
        <taxon>Arthropoda</taxon>
        <taxon>Crustacea</taxon>
        <taxon>Multicrustacea</taxon>
        <taxon>Malacostraca</taxon>
        <taxon>Eumalacostraca</taxon>
        <taxon>Eucarida</taxon>
        <taxon>Decapoda</taxon>
        <taxon>Dendrobranchiata</taxon>
        <taxon>Penaeoidea</taxon>
        <taxon>Penaeidae</taxon>
        <taxon>Penaeus</taxon>
    </lineage>
</organism>
<dbReference type="InterPro" id="IPR000195">
    <property type="entry name" value="Rab-GAP-TBC_dom"/>
</dbReference>
<feature type="domain" description="Rab-GAP TBC" evidence="1">
    <location>
        <begin position="13"/>
        <end position="223"/>
    </location>
</feature>
<protein>
    <submittedName>
        <fullName evidence="2">Putative TBC1 domain family member 14-like isoform X3</fullName>
    </submittedName>
</protein>
<dbReference type="InterPro" id="IPR035969">
    <property type="entry name" value="Rab-GAP_TBC_sf"/>
</dbReference>
<evidence type="ECO:0000259" key="1">
    <source>
        <dbReference type="PROSITE" id="PS50086"/>
    </source>
</evidence>
<dbReference type="GO" id="GO:0031410">
    <property type="term" value="C:cytoplasmic vesicle"/>
    <property type="evidence" value="ECO:0007669"/>
    <property type="project" value="UniProtKB-ARBA"/>
</dbReference>
<dbReference type="Pfam" id="PF00566">
    <property type="entry name" value="RabGAP-TBC"/>
    <property type="match status" value="1"/>
</dbReference>
<dbReference type="PANTHER" id="PTHR47219">
    <property type="entry name" value="RAB GTPASE-ACTIVATING PROTEIN 1-LIKE"/>
    <property type="match status" value="1"/>
</dbReference>